<evidence type="ECO:0000256" key="1">
    <source>
        <dbReference type="SAM" id="SignalP"/>
    </source>
</evidence>
<reference evidence="3" key="1">
    <citation type="journal article" date="2019" name="Int. J. Syst. Evol. Microbiol.">
        <title>The Global Catalogue of Microorganisms (GCM) 10K type strain sequencing project: providing services to taxonomists for standard genome sequencing and annotation.</title>
        <authorList>
            <consortium name="The Broad Institute Genomics Platform"/>
            <consortium name="The Broad Institute Genome Sequencing Center for Infectious Disease"/>
            <person name="Wu L."/>
            <person name="Ma J."/>
        </authorList>
    </citation>
    <scope>NUCLEOTIDE SEQUENCE [LARGE SCALE GENOMIC DNA]</scope>
    <source>
        <strain evidence="3">CGMCC 4.1721</strain>
    </source>
</reference>
<comment type="caution">
    <text evidence="2">The sequence shown here is derived from an EMBL/GenBank/DDBJ whole genome shotgun (WGS) entry which is preliminary data.</text>
</comment>
<feature type="signal peptide" evidence="1">
    <location>
        <begin position="1"/>
        <end position="18"/>
    </location>
</feature>
<evidence type="ECO:0000313" key="2">
    <source>
        <dbReference type="EMBL" id="MFC5169853.1"/>
    </source>
</evidence>
<dbReference type="Proteomes" id="UP001596208">
    <property type="component" value="Unassembled WGS sequence"/>
</dbReference>
<sequence>MMATAAAMTFATSPAAWASWETDATTVWGDNDMSREWVDESYNEIKFKDCHTSSTDRWIQVERWQLVTLGTDIQRDKFRFTNCFNGTDAVSADTQSGLPYGTYYFETDAPCLSCVITVRKIVVDTTQAD</sequence>
<dbReference type="EMBL" id="JBHSKI010000001">
    <property type="protein sequence ID" value="MFC5169853.1"/>
    <property type="molecule type" value="Genomic_DNA"/>
</dbReference>
<accession>A0ABW0AYB9</accession>
<gene>
    <name evidence="2" type="ORF">ACFPRK_04435</name>
</gene>
<protein>
    <submittedName>
        <fullName evidence="2">Uncharacterized protein</fullName>
    </submittedName>
</protein>
<dbReference type="RefSeq" id="WP_141695685.1">
    <property type="nucleotide sequence ID" value="NZ_JBHSKI010000001.1"/>
</dbReference>
<keyword evidence="1" id="KW-0732">Signal</keyword>
<proteinExistence type="predicted"/>
<keyword evidence="3" id="KW-1185">Reference proteome</keyword>
<feature type="chain" id="PRO_5046478140" evidence="1">
    <location>
        <begin position="19"/>
        <end position="129"/>
    </location>
</feature>
<name>A0ABW0AYB9_9ACTN</name>
<organism evidence="2 3">
    <name type="scientific">Streptomyces mutomycini</name>
    <dbReference type="NCBI Taxonomy" id="284036"/>
    <lineage>
        <taxon>Bacteria</taxon>
        <taxon>Bacillati</taxon>
        <taxon>Actinomycetota</taxon>
        <taxon>Actinomycetes</taxon>
        <taxon>Kitasatosporales</taxon>
        <taxon>Streptomycetaceae</taxon>
        <taxon>Streptomyces</taxon>
    </lineage>
</organism>
<evidence type="ECO:0000313" key="3">
    <source>
        <dbReference type="Proteomes" id="UP001596208"/>
    </source>
</evidence>